<gene>
    <name evidence="2" type="ORF">L211DRAFT_834717</name>
</gene>
<name>A0A3N4LVY0_9PEZI</name>
<protein>
    <recommendedName>
        <fullName evidence="1">DUF7587 domain-containing protein</fullName>
    </recommendedName>
</protein>
<dbReference type="InterPro" id="IPR056009">
    <property type="entry name" value="DUF7587"/>
</dbReference>
<dbReference type="Pfam" id="PF24494">
    <property type="entry name" value="DUF7587"/>
    <property type="match status" value="1"/>
</dbReference>
<dbReference type="Proteomes" id="UP000267821">
    <property type="component" value="Unassembled WGS sequence"/>
</dbReference>
<accession>A0A3N4LVY0</accession>
<sequence length="223" mass="25449">MPSTRRPTTFYRVQSKESQTLFWTRDRSFHATILHDPSTLFDLSVPNSLPCLVTYAHMHLNNELMNTPFISVDSCPFSTLDRAKLTEQKRRTGVFVAEIMPGEGIGLWDARELAKSLDGLTAPQFHVIRRENWGFTKNEWLALNEIPSDAVGRIWTVQEFDATLTSLSAMYGKNRVRKLPRIPTQISTLPISQQQARPIDGSTFADVLEQNKFRGQESMEQGY</sequence>
<dbReference type="EMBL" id="ML121532">
    <property type="protein sequence ID" value="RPB27056.1"/>
    <property type="molecule type" value="Genomic_DNA"/>
</dbReference>
<evidence type="ECO:0000259" key="1">
    <source>
        <dbReference type="Pfam" id="PF24494"/>
    </source>
</evidence>
<evidence type="ECO:0000313" key="2">
    <source>
        <dbReference type="EMBL" id="RPB27056.1"/>
    </source>
</evidence>
<proteinExistence type="predicted"/>
<keyword evidence="3" id="KW-1185">Reference proteome</keyword>
<dbReference type="AlphaFoldDB" id="A0A3N4LVY0"/>
<evidence type="ECO:0000313" key="3">
    <source>
        <dbReference type="Proteomes" id="UP000267821"/>
    </source>
</evidence>
<feature type="domain" description="DUF7587" evidence="1">
    <location>
        <begin position="6"/>
        <end position="159"/>
    </location>
</feature>
<dbReference type="InParanoid" id="A0A3N4LVY0"/>
<organism evidence="2 3">
    <name type="scientific">Terfezia boudieri ATCC MYA-4762</name>
    <dbReference type="NCBI Taxonomy" id="1051890"/>
    <lineage>
        <taxon>Eukaryota</taxon>
        <taxon>Fungi</taxon>
        <taxon>Dikarya</taxon>
        <taxon>Ascomycota</taxon>
        <taxon>Pezizomycotina</taxon>
        <taxon>Pezizomycetes</taxon>
        <taxon>Pezizales</taxon>
        <taxon>Pezizaceae</taxon>
        <taxon>Terfezia</taxon>
    </lineage>
</organism>
<reference evidence="2 3" key="1">
    <citation type="journal article" date="2018" name="Nat. Ecol. Evol.">
        <title>Pezizomycetes genomes reveal the molecular basis of ectomycorrhizal truffle lifestyle.</title>
        <authorList>
            <person name="Murat C."/>
            <person name="Payen T."/>
            <person name="Noel B."/>
            <person name="Kuo A."/>
            <person name="Morin E."/>
            <person name="Chen J."/>
            <person name="Kohler A."/>
            <person name="Krizsan K."/>
            <person name="Balestrini R."/>
            <person name="Da Silva C."/>
            <person name="Montanini B."/>
            <person name="Hainaut M."/>
            <person name="Levati E."/>
            <person name="Barry K.W."/>
            <person name="Belfiori B."/>
            <person name="Cichocki N."/>
            <person name="Clum A."/>
            <person name="Dockter R.B."/>
            <person name="Fauchery L."/>
            <person name="Guy J."/>
            <person name="Iotti M."/>
            <person name="Le Tacon F."/>
            <person name="Lindquist E.A."/>
            <person name="Lipzen A."/>
            <person name="Malagnac F."/>
            <person name="Mello A."/>
            <person name="Molinier V."/>
            <person name="Miyauchi S."/>
            <person name="Poulain J."/>
            <person name="Riccioni C."/>
            <person name="Rubini A."/>
            <person name="Sitrit Y."/>
            <person name="Splivallo R."/>
            <person name="Traeger S."/>
            <person name="Wang M."/>
            <person name="Zifcakova L."/>
            <person name="Wipf D."/>
            <person name="Zambonelli A."/>
            <person name="Paolocci F."/>
            <person name="Nowrousian M."/>
            <person name="Ottonello S."/>
            <person name="Baldrian P."/>
            <person name="Spatafora J.W."/>
            <person name="Henrissat B."/>
            <person name="Nagy L.G."/>
            <person name="Aury J.M."/>
            <person name="Wincker P."/>
            <person name="Grigoriev I.V."/>
            <person name="Bonfante P."/>
            <person name="Martin F.M."/>
        </authorList>
    </citation>
    <scope>NUCLEOTIDE SEQUENCE [LARGE SCALE GENOMIC DNA]</scope>
    <source>
        <strain evidence="2 3">ATCC MYA-4762</strain>
    </source>
</reference>